<evidence type="ECO:0000256" key="2">
    <source>
        <dbReference type="ARBA" id="ARBA00022553"/>
    </source>
</evidence>
<keyword evidence="12" id="KW-1185">Reference proteome</keyword>
<dbReference type="CDD" id="cd17679">
    <property type="entry name" value="RUN_PLEKHM1"/>
    <property type="match status" value="1"/>
</dbReference>
<dbReference type="InterPro" id="IPR037213">
    <property type="entry name" value="Run_dom_sf"/>
</dbReference>
<evidence type="ECO:0000256" key="9">
    <source>
        <dbReference type="SAM" id="MobiDB-lite"/>
    </source>
</evidence>
<evidence type="ECO:0000256" key="5">
    <source>
        <dbReference type="ARBA" id="ARBA00022753"/>
    </source>
</evidence>
<dbReference type="GO" id="GO:0006914">
    <property type="term" value="P:autophagy"/>
    <property type="evidence" value="ECO:0007669"/>
    <property type="project" value="UniProtKB-KW"/>
</dbReference>
<feature type="compositionally biased region" description="Basic residues" evidence="9">
    <location>
        <begin position="420"/>
        <end position="430"/>
    </location>
</feature>
<evidence type="ECO:0000256" key="6">
    <source>
        <dbReference type="ARBA" id="ARBA00022771"/>
    </source>
</evidence>
<evidence type="ECO:0000256" key="3">
    <source>
        <dbReference type="ARBA" id="ARBA00022723"/>
    </source>
</evidence>
<dbReference type="InterPro" id="IPR047326">
    <property type="entry name" value="RUN_PLEKHM1"/>
</dbReference>
<dbReference type="AlphaFoldDB" id="A0AAN8PG71"/>
<reference evidence="11 12" key="1">
    <citation type="submission" date="2024-01" db="EMBL/GenBank/DDBJ databases">
        <title>The genome of the rayed Mediterranean limpet Patella caerulea (Linnaeus, 1758).</title>
        <authorList>
            <person name="Anh-Thu Weber A."/>
            <person name="Halstead-Nussloch G."/>
        </authorList>
    </citation>
    <scope>NUCLEOTIDE SEQUENCE [LARGE SCALE GENOMIC DNA]</scope>
    <source>
        <strain evidence="11">AATW-2023a</strain>
        <tissue evidence="11">Whole specimen</tissue>
    </source>
</reference>
<dbReference type="SMART" id="SM01175">
    <property type="entry name" value="DUF4206"/>
    <property type="match status" value="1"/>
</dbReference>
<evidence type="ECO:0000313" key="12">
    <source>
        <dbReference type="Proteomes" id="UP001347796"/>
    </source>
</evidence>
<protein>
    <recommendedName>
        <fullName evidence="10">RUN domain-containing protein</fullName>
    </recommendedName>
</protein>
<comment type="caution">
    <text evidence="11">The sequence shown here is derived from an EMBL/GenBank/DDBJ whole genome shotgun (WGS) entry which is preliminary data.</text>
</comment>
<feature type="compositionally biased region" description="Polar residues" evidence="9">
    <location>
        <begin position="517"/>
        <end position="527"/>
    </location>
</feature>
<dbReference type="GO" id="GO:0008270">
    <property type="term" value="F:zinc ion binding"/>
    <property type="evidence" value="ECO:0007669"/>
    <property type="project" value="UniProtKB-KW"/>
</dbReference>
<feature type="region of interest" description="Disordered" evidence="9">
    <location>
        <begin position="211"/>
        <end position="279"/>
    </location>
</feature>
<feature type="region of interest" description="Disordered" evidence="9">
    <location>
        <begin position="417"/>
        <end position="482"/>
    </location>
</feature>
<keyword evidence="6" id="KW-0863">Zinc-finger</keyword>
<evidence type="ECO:0000256" key="8">
    <source>
        <dbReference type="ARBA" id="ARBA00023006"/>
    </source>
</evidence>
<feature type="region of interest" description="Disordered" evidence="9">
    <location>
        <begin position="508"/>
        <end position="527"/>
    </location>
</feature>
<accession>A0AAN8PG71</accession>
<dbReference type="CDD" id="cd15489">
    <property type="entry name" value="PHD_SF"/>
    <property type="match status" value="1"/>
</dbReference>
<keyword evidence="3" id="KW-0479">Metal-binding</keyword>
<keyword evidence="2" id="KW-0597">Phosphoprotein</keyword>
<dbReference type="Gene3D" id="1.20.58.900">
    <property type="match status" value="1"/>
</dbReference>
<keyword evidence="4" id="KW-0677">Repeat</keyword>
<keyword evidence="5" id="KW-0967">Endosome</keyword>
<feature type="compositionally biased region" description="Polar residues" evidence="9">
    <location>
        <begin position="568"/>
        <end position="585"/>
    </location>
</feature>
<dbReference type="PANTHER" id="PTHR12326:SF12">
    <property type="entry name" value="PLECKSTRIN HOMOLOGY AND RUN DOMAIN CONTAINING M1"/>
    <property type="match status" value="1"/>
</dbReference>
<dbReference type="InterPro" id="IPR025258">
    <property type="entry name" value="RH_dom"/>
</dbReference>
<proteinExistence type="predicted"/>
<feature type="region of interest" description="Disordered" evidence="9">
    <location>
        <begin position="300"/>
        <end position="324"/>
    </location>
</feature>
<evidence type="ECO:0000313" key="11">
    <source>
        <dbReference type="EMBL" id="KAK6175364.1"/>
    </source>
</evidence>
<feature type="domain" description="RUN" evidence="10">
    <location>
        <begin position="47"/>
        <end position="188"/>
    </location>
</feature>
<feature type="compositionally biased region" description="Polar residues" evidence="9">
    <location>
        <begin position="218"/>
        <end position="231"/>
    </location>
</feature>
<keyword evidence="8" id="KW-0072">Autophagy</keyword>
<dbReference type="PROSITE" id="PS50826">
    <property type="entry name" value="RUN"/>
    <property type="match status" value="1"/>
</dbReference>
<sequence>MSFLKKKKVLTQAELLRENKIKKFLTKEFSVSLKNLQQKYLNDDEPVYSNDAANHLCNVLEAVFLHGLKDSVTAKIASYVNFNHDHVNQVNANFWNYAAGFTHKDVISQLKHLGQITTEIGLCRAWIRLGLNDGLMESYLESMTADKKTLEYYYHQVSYLRDIEQPGILISYMKGLIELNFKLSFNSSVLNNWTTTPLTLSGILEPTSTPSAIVDVSPTVSDSKPPMSTSRQRSKSEDSPILVRSSRSKSKDGADSDNASSSVVPKVPPNTPFSNSGFTRQDVEDIKKLIGNFYSPSDCSGSSQISCPDPDHAEQQNPSPRDGFFVDQDLYLEETAQTSQKKNCNDKNYKTFLNKKEPHELPVDSKAIIKEHELKKDSVDYPCDAQPSKTVASLDTAKLAQIEAEILNCPIESDITYNHSGHKHTKHKPPNKPEELSLHNSHGNHSPHKSTKHSRRHSKQDELPPFESLNCSPREKSAPIAPTLSTAVVETIDTVEVDSESSIALAREEINKHKTSPKQTNNKSENGVNICSSPRSFGNNLSHVDSWSSPFDEENMDDDLSDLPRARASSTSQEIPQRNKSESFGTLLQNYTPSSMVTSASMDEVLQNLDTGETTPPPKPTSSTGNDVREPSDSGLDDYEIVPDSYLSREEDAIISTKKQQMAEIALEKGLDAQNYQCNGCKRPIGLFYGKPRVCTFDGGYYCFECHENEEFYIPASIVHNWDFRKQLVCKANYKFLMEHEEEALLDVSVINPKLYDHVLEMQEVKLLRTQLFYLKTYLFTCKQSVAEELRRRVWPREFLYDNIHVYSLGDFFHVYSGQLAKSLKEINKFATKHVYDCLLCSQKGFICEICSSKKVIYPFETITTHRCSICNAVFHKSCMSEKIPCPRCQRWRRRQSNPSESLADTEDYANTPDL</sequence>
<gene>
    <name evidence="11" type="ORF">SNE40_013843</name>
</gene>
<feature type="region of interest" description="Disordered" evidence="9">
    <location>
        <begin position="566"/>
        <end position="585"/>
    </location>
</feature>
<evidence type="ECO:0000259" key="10">
    <source>
        <dbReference type="PROSITE" id="PS50826"/>
    </source>
</evidence>
<dbReference type="Pfam" id="PF02759">
    <property type="entry name" value="RUN"/>
    <property type="match status" value="1"/>
</dbReference>
<dbReference type="InterPro" id="IPR004012">
    <property type="entry name" value="Run_dom"/>
</dbReference>
<keyword evidence="7" id="KW-0862">Zinc</keyword>
<evidence type="ECO:0000256" key="4">
    <source>
        <dbReference type="ARBA" id="ARBA00022737"/>
    </source>
</evidence>
<dbReference type="SMART" id="SM00593">
    <property type="entry name" value="RUN"/>
    <property type="match status" value="1"/>
</dbReference>
<organism evidence="11 12">
    <name type="scientific">Patella caerulea</name>
    <name type="common">Rayed Mediterranean limpet</name>
    <dbReference type="NCBI Taxonomy" id="87958"/>
    <lineage>
        <taxon>Eukaryota</taxon>
        <taxon>Metazoa</taxon>
        <taxon>Spiralia</taxon>
        <taxon>Lophotrochozoa</taxon>
        <taxon>Mollusca</taxon>
        <taxon>Gastropoda</taxon>
        <taxon>Patellogastropoda</taxon>
        <taxon>Patelloidea</taxon>
        <taxon>Patellidae</taxon>
        <taxon>Patella</taxon>
    </lineage>
</organism>
<dbReference type="SUPFAM" id="SSF140741">
    <property type="entry name" value="RUN domain-like"/>
    <property type="match status" value="1"/>
</dbReference>
<feature type="region of interest" description="Disordered" evidence="9">
    <location>
        <begin position="609"/>
        <end position="639"/>
    </location>
</feature>
<name>A0AAN8PG71_PATCE</name>
<dbReference type="PANTHER" id="PTHR12326">
    <property type="entry name" value="PLECKSTRIN HOMOLOGY DOMAIN CONTAINING PROTEIN"/>
    <property type="match status" value="1"/>
</dbReference>
<dbReference type="EMBL" id="JAZGQO010000010">
    <property type="protein sequence ID" value="KAK6175364.1"/>
    <property type="molecule type" value="Genomic_DNA"/>
</dbReference>
<evidence type="ECO:0000256" key="7">
    <source>
        <dbReference type="ARBA" id="ARBA00022833"/>
    </source>
</evidence>
<comment type="subcellular location">
    <subcellularLocation>
        <location evidence="1">Late endosome</location>
    </subcellularLocation>
</comment>
<feature type="compositionally biased region" description="Basic residues" evidence="9">
    <location>
        <begin position="445"/>
        <end position="458"/>
    </location>
</feature>
<dbReference type="Pfam" id="PF13901">
    <property type="entry name" value="RH_dom"/>
    <property type="match status" value="1"/>
</dbReference>
<dbReference type="Proteomes" id="UP001347796">
    <property type="component" value="Unassembled WGS sequence"/>
</dbReference>
<dbReference type="InterPro" id="IPR051366">
    <property type="entry name" value="DEF8"/>
</dbReference>
<dbReference type="GO" id="GO:0005770">
    <property type="term" value="C:late endosome"/>
    <property type="evidence" value="ECO:0007669"/>
    <property type="project" value="UniProtKB-SubCell"/>
</dbReference>
<evidence type="ECO:0000256" key="1">
    <source>
        <dbReference type="ARBA" id="ARBA00004603"/>
    </source>
</evidence>